<dbReference type="GO" id="GO:0004518">
    <property type="term" value="F:nuclease activity"/>
    <property type="evidence" value="ECO:0007669"/>
    <property type="project" value="UniProtKB-KW"/>
</dbReference>
<evidence type="ECO:0000256" key="3">
    <source>
        <dbReference type="ARBA" id="ARBA00022722"/>
    </source>
</evidence>
<dbReference type="GO" id="GO:0016787">
    <property type="term" value="F:hydrolase activity"/>
    <property type="evidence" value="ECO:0007669"/>
    <property type="project" value="UniProtKB-KW"/>
</dbReference>
<keyword evidence="4" id="KW-0378">Hydrolase</keyword>
<evidence type="ECO:0000259" key="7">
    <source>
        <dbReference type="SMART" id="SM00732"/>
    </source>
</evidence>
<dbReference type="InterPro" id="IPR037027">
    <property type="entry name" value="YqgF/RNaseH-like_dom_sf"/>
</dbReference>
<dbReference type="HAMAP" id="MF_00651">
    <property type="entry name" value="Nuclease_YqgF"/>
    <property type="match status" value="1"/>
</dbReference>
<dbReference type="EMBL" id="CAICTM010001712">
    <property type="protein sequence ID" value="CAB9525700.1"/>
    <property type="molecule type" value="Genomic_DNA"/>
</dbReference>
<organism evidence="8 9">
    <name type="scientific">Seminavis robusta</name>
    <dbReference type="NCBI Taxonomy" id="568900"/>
    <lineage>
        <taxon>Eukaryota</taxon>
        <taxon>Sar</taxon>
        <taxon>Stramenopiles</taxon>
        <taxon>Ochrophyta</taxon>
        <taxon>Bacillariophyta</taxon>
        <taxon>Bacillariophyceae</taxon>
        <taxon>Bacillariophycidae</taxon>
        <taxon>Naviculales</taxon>
        <taxon>Naviculaceae</taxon>
        <taxon>Seminavis</taxon>
    </lineage>
</organism>
<comment type="caution">
    <text evidence="8">The sequence shown here is derived from an EMBL/GenBank/DDBJ whole genome shotgun (WGS) entry which is preliminary data.</text>
</comment>
<keyword evidence="9" id="KW-1185">Reference proteome</keyword>
<dbReference type="SUPFAM" id="SSF53098">
    <property type="entry name" value="Ribonuclease H-like"/>
    <property type="match status" value="1"/>
</dbReference>
<sequence>MDLDIVAEQLYPSFSHYTKSSEGIMATRIRHPAYGGGIWLYTYLLVATVAFCSVGSTLAWTSSSRLPSLSPINNGNTRTHDDETKSSLFLSSTSLSLDLVNHNNDDNTPDDANSFLLQAAAAVTQQSCELLGVKSVGVDYGLAKTGIAATVGYDPKPLAILAVQKNNTAKLCQDIIQICQSQQAAQIIVGLPLHKNGTEAEQTTLTRVFGRALTKLTRQQLGPHVPIYFWDERYTSKYAFALATSGDDANTGRLRSKDDLYGMLDADAACIILEHYYSKNGQGAHEIKLTKEEEAECLQVWQATQANNENKLQAATQERMGGRSTQRQQAMERARELEAQLQQTGALGDSRKKKKKKKKKKREKRGPWLSAGGEEIAA</sequence>
<evidence type="ECO:0000256" key="1">
    <source>
        <dbReference type="ARBA" id="ARBA00022490"/>
    </source>
</evidence>
<dbReference type="CDD" id="cd16964">
    <property type="entry name" value="YqgF"/>
    <property type="match status" value="1"/>
</dbReference>
<evidence type="ECO:0000256" key="6">
    <source>
        <dbReference type="SAM" id="Phobius"/>
    </source>
</evidence>
<dbReference type="AlphaFoldDB" id="A0A9N8HUY3"/>
<feature type="compositionally biased region" description="Basic residues" evidence="5">
    <location>
        <begin position="351"/>
        <end position="364"/>
    </location>
</feature>
<dbReference type="Pfam" id="PF03652">
    <property type="entry name" value="RuvX"/>
    <property type="match status" value="1"/>
</dbReference>
<protein>
    <submittedName>
        <fullName evidence="8">Pre-16S rRNA nuclease</fullName>
    </submittedName>
</protein>
<keyword evidence="3" id="KW-0540">Nuclease</keyword>
<keyword evidence="6" id="KW-1133">Transmembrane helix</keyword>
<dbReference type="OrthoDB" id="430851at2759"/>
<evidence type="ECO:0000256" key="2">
    <source>
        <dbReference type="ARBA" id="ARBA00022517"/>
    </source>
</evidence>
<dbReference type="InterPro" id="IPR012337">
    <property type="entry name" value="RNaseH-like_sf"/>
</dbReference>
<dbReference type="Gene3D" id="3.30.420.140">
    <property type="entry name" value="YqgF/RNase H-like domain"/>
    <property type="match status" value="1"/>
</dbReference>
<keyword evidence="6" id="KW-0472">Membrane</keyword>
<name>A0A9N8HUY3_9STRA</name>
<proteinExistence type="inferred from homology"/>
<feature type="domain" description="YqgF/RNase H-like" evidence="7">
    <location>
        <begin position="133"/>
        <end position="239"/>
    </location>
</feature>
<dbReference type="InterPro" id="IPR005227">
    <property type="entry name" value="YqgF"/>
</dbReference>
<evidence type="ECO:0000256" key="5">
    <source>
        <dbReference type="SAM" id="MobiDB-lite"/>
    </source>
</evidence>
<dbReference type="SMART" id="SM00732">
    <property type="entry name" value="YqgFc"/>
    <property type="match status" value="1"/>
</dbReference>
<evidence type="ECO:0000313" key="9">
    <source>
        <dbReference type="Proteomes" id="UP001153069"/>
    </source>
</evidence>
<feature type="region of interest" description="Disordered" evidence="5">
    <location>
        <begin position="315"/>
        <end position="378"/>
    </location>
</feature>
<reference evidence="8" key="1">
    <citation type="submission" date="2020-06" db="EMBL/GenBank/DDBJ databases">
        <authorList>
            <consortium name="Plant Systems Biology data submission"/>
        </authorList>
    </citation>
    <scope>NUCLEOTIDE SEQUENCE</scope>
    <source>
        <strain evidence="8">D6</strain>
    </source>
</reference>
<gene>
    <name evidence="8" type="ORF">SEMRO_1714_G293020.1</name>
</gene>
<keyword evidence="1" id="KW-0963">Cytoplasm</keyword>
<accession>A0A9N8HUY3</accession>
<evidence type="ECO:0000313" key="8">
    <source>
        <dbReference type="EMBL" id="CAB9525700.1"/>
    </source>
</evidence>
<dbReference type="PANTHER" id="PTHR33317">
    <property type="entry name" value="POLYNUCLEOTIDYL TRANSFERASE, RIBONUCLEASE H-LIKE SUPERFAMILY PROTEIN"/>
    <property type="match status" value="1"/>
</dbReference>
<dbReference type="InterPro" id="IPR006641">
    <property type="entry name" value="YqgF/RNaseH-like_dom"/>
</dbReference>
<dbReference type="GO" id="GO:0000967">
    <property type="term" value="P:rRNA 5'-end processing"/>
    <property type="evidence" value="ECO:0007669"/>
    <property type="project" value="TreeGrafter"/>
</dbReference>
<dbReference type="NCBIfam" id="TIGR00250">
    <property type="entry name" value="RNAse_H_YqgF"/>
    <property type="match status" value="1"/>
</dbReference>
<feature type="transmembrane region" description="Helical" evidence="6">
    <location>
        <begin position="38"/>
        <end position="60"/>
    </location>
</feature>
<evidence type="ECO:0000256" key="4">
    <source>
        <dbReference type="ARBA" id="ARBA00022801"/>
    </source>
</evidence>
<dbReference type="PANTHER" id="PTHR33317:SF4">
    <property type="entry name" value="POLYNUCLEOTIDYL TRANSFERASE, RIBONUCLEASE H-LIKE SUPERFAMILY PROTEIN"/>
    <property type="match status" value="1"/>
</dbReference>
<keyword evidence="2" id="KW-0690">Ribosome biogenesis</keyword>
<dbReference type="Proteomes" id="UP001153069">
    <property type="component" value="Unassembled WGS sequence"/>
</dbReference>
<keyword evidence="6" id="KW-0812">Transmembrane</keyword>